<keyword evidence="1" id="KW-0808">Transferase</keyword>
<keyword evidence="2" id="KW-1185">Reference proteome</keyword>
<dbReference type="GO" id="GO:0008483">
    <property type="term" value="F:transaminase activity"/>
    <property type="evidence" value="ECO:0007669"/>
    <property type="project" value="UniProtKB-KW"/>
</dbReference>
<keyword evidence="1" id="KW-0032">Aminotransferase</keyword>
<name>L5M969_MYODS</name>
<dbReference type="EMBL" id="KB102794">
    <property type="protein sequence ID" value="ELK34916.1"/>
    <property type="molecule type" value="Genomic_DNA"/>
</dbReference>
<reference evidence="2" key="1">
    <citation type="journal article" date="2013" name="Science">
        <title>Comparative analysis of bat genomes provides insight into the evolution of flight and immunity.</title>
        <authorList>
            <person name="Zhang G."/>
            <person name="Cowled C."/>
            <person name="Shi Z."/>
            <person name="Huang Z."/>
            <person name="Bishop-Lilly K.A."/>
            <person name="Fang X."/>
            <person name="Wynne J.W."/>
            <person name="Xiong Z."/>
            <person name="Baker M.L."/>
            <person name="Zhao W."/>
            <person name="Tachedjian M."/>
            <person name="Zhu Y."/>
            <person name="Zhou P."/>
            <person name="Jiang X."/>
            <person name="Ng J."/>
            <person name="Yang L."/>
            <person name="Wu L."/>
            <person name="Xiao J."/>
            <person name="Feng Y."/>
            <person name="Chen Y."/>
            <person name="Sun X."/>
            <person name="Zhang Y."/>
            <person name="Marsh G.A."/>
            <person name="Crameri G."/>
            <person name="Broder C.C."/>
            <person name="Frey K.G."/>
            <person name="Wang L.F."/>
            <person name="Wang J."/>
        </authorList>
    </citation>
    <scope>NUCLEOTIDE SEQUENCE [LARGE SCALE GENOMIC DNA]</scope>
</reference>
<dbReference type="InterPro" id="IPR015421">
    <property type="entry name" value="PyrdxlP-dep_Trfase_major"/>
</dbReference>
<protein>
    <submittedName>
        <fullName evidence="1">Aspartate aminotransferase, mitochondrial</fullName>
    </submittedName>
</protein>
<sequence length="63" mass="7061">MEGKATVMRNKNLSVFFDMTYQGFATCDVNKDAVRERITSSHCQSYAQNMGVCGSLQCSLQRC</sequence>
<dbReference type="Gene3D" id="3.40.640.10">
    <property type="entry name" value="Type I PLP-dependent aspartate aminotransferase-like (Major domain)"/>
    <property type="match status" value="1"/>
</dbReference>
<organism evidence="1 2">
    <name type="scientific">Myotis davidii</name>
    <name type="common">David's myotis</name>
    <dbReference type="NCBI Taxonomy" id="225400"/>
    <lineage>
        <taxon>Eukaryota</taxon>
        <taxon>Metazoa</taxon>
        <taxon>Chordata</taxon>
        <taxon>Craniata</taxon>
        <taxon>Vertebrata</taxon>
        <taxon>Euteleostomi</taxon>
        <taxon>Mammalia</taxon>
        <taxon>Eutheria</taxon>
        <taxon>Laurasiatheria</taxon>
        <taxon>Chiroptera</taxon>
        <taxon>Yangochiroptera</taxon>
        <taxon>Vespertilionidae</taxon>
        <taxon>Myotis</taxon>
    </lineage>
</organism>
<dbReference type="AlphaFoldDB" id="L5M969"/>
<gene>
    <name evidence="1" type="ORF">MDA_GLEAN10016074</name>
</gene>
<accession>L5M969</accession>
<proteinExistence type="predicted"/>
<evidence type="ECO:0000313" key="2">
    <source>
        <dbReference type="Proteomes" id="UP000010556"/>
    </source>
</evidence>
<dbReference type="Proteomes" id="UP000010556">
    <property type="component" value="Unassembled WGS sequence"/>
</dbReference>
<evidence type="ECO:0000313" key="1">
    <source>
        <dbReference type="EMBL" id="ELK34916.1"/>
    </source>
</evidence>